<evidence type="ECO:0000313" key="2">
    <source>
        <dbReference type="Proteomes" id="UP000265520"/>
    </source>
</evidence>
<dbReference type="Proteomes" id="UP000265520">
    <property type="component" value="Unassembled WGS sequence"/>
</dbReference>
<keyword evidence="2" id="KW-1185">Reference proteome</keyword>
<proteinExistence type="predicted"/>
<sequence length="59" mass="6347">RIEPLFGRPVHQPILEFHCGPPKCRCGLAEDPLSSVVVVEALLLMATSDIHVPLTVASS</sequence>
<evidence type="ECO:0000313" key="1">
    <source>
        <dbReference type="EMBL" id="MCI34425.1"/>
    </source>
</evidence>
<reference evidence="1 2" key="1">
    <citation type="journal article" date="2018" name="Front. Plant Sci.">
        <title>Red Clover (Trifolium pratense) and Zigzag Clover (T. medium) - A Picture of Genomic Similarities and Differences.</title>
        <authorList>
            <person name="Dluhosova J."/>
            <person name="Istvanek J."/>
            <person name="Nedelnik J."/>
            <person name="Repkova J."/>
        </authorList>
    </citation>
    <scope>NUCLEOTIDE SEQUENCE [LARGE SCALE GENOMIC DNA]</scope>
    <source>
        <strain evidence="2">cv. 10/8</strain>
        <tissue evidence="1">Leaf</tissue>
    </source>
</reference>
<accession>A0A392RFR3</accession>
<dbReference type="AlphaFoldDB" id="A0A392RFR3"/>
<comment type="caution">
    <text evidence="1">The sequence shown here is derived from an EMBL/GenBank/DDBJ whole genome shotgun (WGS) entry which is preliminary data.</text>
</comment>
<organism evidence="1 2">
    <name type="scientific">Trifolium medium</name>
    <dbReference type="NCBI Taxonomy" id="97028"/>
    <lineage>
        <taxon>Eukaryota</taxon>
        <taxon>Viridiplantae</taxon>
        <taxon>Streptophyta</taxon>
        <taxon>Embryophyta</taxon>
        <taxon>Tracheophyta</taxon>
        <taxon>Spermatophyta</taxon>
        <taxon>Magnoliopsida</taxon>
        <taxon>eudicotyledons</taxon>
        <taxon>Gunneridae</taxon>
        <taxon>Pentapetalae</taxon>
        <taxon>rosids</taxon>
        <taxon>fabids</taxon>
        <taxon>Fabales</taxon>
        <taxon>Fabaceae</taxon>
        <taxon>Papilionoideae</taxon>
        <taxon>50 kb inversion clade</taxon>
        <taxon>NPAAA clade</taxon>
        <taxon>Hologalegina</taxon>
        <taxon>IRL clade</taxon>
        <taxon>Trifolieae</taxon>
        <taxon>Trifolium</taxon>
    </lineage>
</organism>
<name>A0A392RFR3_9FABA</name>
<protein>
    <submittedName>
        <fullName evidence="1">Uncharacterized protein</fullName>
    </submittedName>
</protein>
<dbReference type="EMBL" id="LXQA010213537">
    <property type="protein sequence ID" value="MCI34425.1"/>
    <property type="molecule type" value="Genomic_DNA"/>
</dbReference>
<feature type="non-terminal residue" evidence="1">
    <location>
        <position position="1"/>
    </location>
</feature>